<evidence type="ECO:0000313" key="1">
    <source>
        <dbReference type="EMBL" id="GAA4795929.1"/>
    </source>
</evidence>
<dbReference type="EMBL" id="BAABIG010000022">
    <property type="protein sequence ID" value="GAA4795929.1"/>
    <property type="molecule type" value="Genomic_DNA"/>
</dbReference>
<protein>
    <submittedName>
        <fullName evidence="1">Uncharacterized protein</fullName>
    </submittedName>
</protein>
<evidence type="ECO:0000313" key="2">
    <source>
        <dbReference type="Proteomes" id="UP001501265"/>
    </source>
</evidence>
<reference evidence="2" key="1">
    <citation type="journal article" date="2019" name="Int. J. Syst. Evol. Microbiol.">
        <title>The Global Catalogue of Microorganisms (GCM) 10K type strain sequencing project: providing services to taxonomists for standard genome sequencing and annotation.</title>
        <authorList>
            <consortium name="The Broad Institute Genomics Platform"/>
            <consortium name="The Broad Institute Genome Sequencing Center for Infectious Disease"/>
            <person name="Wu L."/>
            <person name="Ma J."/>
        </authorList>
    </citation>
    <scope>NUCLEOTIDE SEQUENCE [LARGE SCALE GENOMIC DNA]</scope>
    <source>
        <strain evidence="2">JCM 18081</strain>
    </source>
</reference>
<accession>A0ABP9BLG7</accession>
<proteinExistence type="predicted"/>
<keyword evidence="2" id="KW-1185">Reference proteome</keyword>
<comment type="caution">
    <text evidence="1">The sequence shown here is derived from an EMBL/GenBank/DDBJ whole genome shotgun (WGS) entry which is preliminary data.</text>
</comment>
<dbReference type="Proteomes" id="UP001501265">
    <property type="component" value="Unassembled WGS sequence"/>
</dbReference>
<gene>
    <name evidence="1" type="ORF">GCM10023220_23300</name>
</gene>
<name>A0ABP9BLG7_9ACTN</name>
<organism evidence="1 2">
    <name type="scientific">Streptomyces ziwulingensis</name>
    <dbReference type="NCBI Taxonomy" id="1045501"/>
    <lineage>
        <taxon>Bacteria</taxon>
        <taxon>Bacillati</taxon>
        <taxon>Actinomycetota</taxon>
        <taxon>Actinomycetes</taxon>
        <taxon>Kitasatosporales</taxon>
        <taxon>Streptomycetaceae</taxon>
        <taxon>Streptomyces</taxon>
    </lineage>
</organism>
<sequence>MPPWSMGSGAPSASFVKVKQYKQRSSVTILGDSWQNSTDTNPWVPHWMSFVAAASLGCSDSSSSYRQSE</sequence>